<accession>A0A5E4NMB9</accession>
<protein>
    <submittedName>
        <fullName evidence="1">Uncharacterized protein</fullName>
    </submittedName>
</protein>
<reference evidence="1 2" key="1">
    <citation type="submission" date="2019-08" db="EMBL/GenBank/DDBJ databases">
        <authorList>
            <person name="Alioto T."/>
            <person name="Alioto T."/>
            <person name="Gomez Garrido J."/>
        </authorList>
    </citation>
    <scope>NUCLEOTIDE SEQUENCE [LARGE SCALE GENOMIC DNA]</scope>
</reference>
<dbReference type="AlphaFoldDB" id="A0A5E4NMB9"/>
<proteinExistence type="predicted"/>
<name>A0A5E4NMB9_9HEMI</name>
<sequence length="243" mass="27691">MSAKNESQSDSKQNDASNQVTTFTPLLYNFRVMPQIGSDQAYALQQPFATLFDNLITVLWVVYNKKSTLKIGINQLQWALEFMRSMKVEYGYPECIGKIVSEFEDQLIMLYSMVGKKIDENNQKNEVEISEKNVNDKSSKSFGIENAPVNGYMSYNEEDIMNKLDTIKIVIDPVTRKSKYLNELNSLGKRKERPDRCAAEQKSSKNSMIDALEKLLKKTTYADTKTGVKELIKELKVEGPPAK</sequence>
<evidence type="ECO:0000313" key="2">
    <source>
        <dbReference type="Proteomes" id="UP000325440"/>
    </source>
</evidence>
<keyword evidence="2" id="KW-1185">Reference proteome</keyword>
<dbReference type="OrthoDB" id="6578444at2759"/>
<evidence type="ECO:0000313" key="1">
    <source>
        <dbReference type="EMBL" id="VVC45953.1"/>
    </source>
</evidence>
<organism evidence="1 2">
    <name type="scientific">Cinara cedri</name>
    <dbReference type="NCBI Taxonomy" id="506608"/>
    <lineage>
        <taxon>Eukaryota</taxon>
        <taxon>Metazoa</taxon>
        <taxon>Ecdysozoa</taxon>
        <taxon>Arthropoda</taxon>
        <taxon>Hexapoda</taxon>
        <taxon>Insecta</taxon>
        <taxon>Pterygota</taxon>
        <taxon>Neoptera</taxon>
        <taxon>Paraneoptera</taxon>
        <taxon>Hemiptera</taxon>
        <taxon>Sternorrhyncha</taxon>
        <taxon>Aphidomorpha</taxon>
        <taxon>Aphidoidea</taxon>
        <taxon>Aphididae</taxon>
        <taxon>Lachninae</taxon>
        <taxon>Cinara</taxon>
    </lineage>
</organism>
<dbReference type="EMBL" id="CABPRJ010002422">
    <property type="protein sequence ID" value="VVC45953.1"/>
    <property type="molecule type" value="Genomic_DNA"/>
</dbReference>
<dbReference type="Proteomes" id="UP000325440">
    <property type="component" value="Unassembled WGS sequence"/>
</dbReference>
<gene>
    <name evidence="1" type="ORF">CINCED_3A017099</name>
</gene>